<dbReference type="EMBL" id="SLWS01000004">
    <property type="protein sequence ID" value="TCO59559.1"/>
    <property type="molecule type" value="Genomic_DNA"/>
</dbReference>
<dbReference type="PANTHER" id="PTHR13847">
    <property type="entry name" value="SARCOSINE DEHYDROGENASE-RELATED"/>
    <property type="match status" value="1"/>
</dbReference>
<organism evidence="3 4">
    <name type="scientific">Actinocrispum wychmicini</name>
    <dbReference type="NCBI Taxonomy" id="1213861"/>
    <lineage>
        <taxon>Bacteria</taxon>
        <taxon>Bacillati</taxon>
        <taxon>Actinomycetota</taxon>
        <taxon>Actinomycetes</taxon>
        <taxon>Pseudonocardiales</taxon>
        <taxon>Pseudonocardiaceae</taxon>
        <taxon>Actinocrispum</taxon>
    </lineage>
</organism>
<dbReference type="Pfam" id="PF01266">
    <property type="entry name" value="DAO"/>
    <property type="match status" value="1"/>
</dbReference>
<feature type="domain" description="FAD dependent oxidoreductase" evidence="2">
    <location>
        <begin position="6"/>
        <end position="353"/>
    </location>
</feature>
<feature type="compositionally biased region" description="Basic and acidic residues" evidence="1">
    <location>
        <begin position="257"/>
        <end position="269"/>
    </location>
</feature>
<comment type="caution">
    <text evidence="3">The sequence shown here is derived from an EMBL/GenBank/DDBJ whole genome shotgun (WGS) entry which is preliminary data.</text>
</comment>
<keyword evidence="4" id="KW-1185">Reference proteome</keyword>
<dbReference type="InterPro" id="IPR036188">
    <property type="entry name" value="FAD/NAD-bd_sf"/>
</dbReference>
<proteinExistence type="predicted"/>
<name>A0A4R2JRS0_9PSEU</name>
<evidence type="ECO:0000259" key="2">
    <source>
        <dbReference type="Pfam" id="PF01266"/>
    </source>
</evidence>
<evidence type="ECO:0000256" key="1">
    <source>
        <dbReference type="SAM" id="MobiDB-lite"/>
    </source>
</evidence>
<dbReference type="GO" id="GO:0005737">
    <property type="term" value="C:cytoplasm"/>
    <property type="evidence" value="ECO:0007669"/>
    <property type="project" value="TreeGrafter"/>
</dbReference>
<feature type="region of interest" description="Disordered" evidence="1">
    <location>
        <begin position="257"/>
        <end position="276"/>
    </location>
</feature>
<dbReference type="Gene3D" id="3.30.9.10">
    <property type="entry name" value="D-Amino Acid Oxidase, subunit A, domain 2"/>
    <property type="match status" value="1"/>
</dbReference>
<evidence type="ECO:0000313" key="3">
    <source>
        <dbReference type="EMBL" id="TCO59559.1"/>
    </source>
</evidence>
<gene>
    <name evidence="3" type="ORF">EV192_104402</name>
</gene>
<protein>
    <submittedName>
        <fullName evidence="3">Glycine/D-amino acid oxidase-like deaminating enzyme</fullName>
    </submittedName>
</protein>
<dbReference type="SUPFAM" id="SSF51905">
    <property type="entry name" value="FAD/NAD(P)-binding domain"/>
    <property type="match status" value="1"/>
</dbReference>
<sequence length="396" mass="41807">MAAVRRIVVIGAGIVGTAVAERLGGRRDCAVTVVDRAARGRLPGSTGHAPGFVGVLAENPVLTELARMSVAVYRDLARRHPPAFHQVGALELASTTQTADRLARRAEAAADHDVPAALVTVGQAARMAPRLVAQARVEAALHLPWDGAADARVITAALRADAEATGVRFVPNANVLGFDVRGNRLTAVRTADDVLGADDVIIACGFWGPAVADLVGVSLPLVPIAHPYVYSRRRAAWGLATPLVRWPEHGVYARDHGDRDGLGTSDHDPPTPSCVDQAELPWPGGELDRAVARALALLPSEHRWDPVERLNGVQSITPDKAPLLGPLGGVDGLWAAEAVWVTHAAGAAHTLVALMFDQRAAVGPLDPGRFAGLSPAEWRRRALACYRPETRPPGDP</sequence>
<accession>A0A4R2JRS0</accession>
<dbReference type="Gene3D" id="3.50.50.60">
    <property type="entry name" value="FAD/NAD(P)-binding domain"/>
    <property type="match status" value="1"/>
</dbReference>
<dbReference type="PANTHER" id="PTHR13847:SF181">
    <property type="entry name" value="TRANSFERASE CAF17, MITOCHONDRIAL-RELATED"/>
    <property type="match status" value="1"/>
</dbReference>
<dbReference type="Proteomes" id="UP000295680">
    <property type="component" value="Unassembled WGS sequence"/>
</dbReference>
<reference evidence="3 4" key="1">
    <citation type="submission" date="2019-03" db="EMBL/GenBank/DDBJ databases">
        <title>Genomic Encyclopedia of Type Strains, Phase IV (KMG-IV): sequencing the most valuable type-strain genomes for metagenomic binning, comparative biology and taxonomic classification.</title>
        <authorList>
            <person name="Goeker M."/>
        </authorList>
    </citation>
    <scope>NUCLEOTIDE SEQUENCE [LARGE SCALE GENOMIC DNA]</scope>
    <source>
        <strain evidence="3 4">DSM 45934</strain>
    </source>
</reference>
<dbReference type="InterPro" id="IPR006076">
    <property type="entry name" value="FAD-dep_OxRdtase"/>
</dbReference>
<dbReference type="AlphaFoldDB" id="A0A4R2JRS0"/>
<dbReference type="SUPFAM" id="SSF54373">
    <property type="entry name" value="FAD-linked reductases, C-terminal domain"/>
    <property type="match status" value="1"/>
</dbReference>
<evidence type="ECO:0000313" key="4">
    <source>
        <dbReference type="Proteomes" id="UP000295680"/>
    </source>
</evidence>